<reference evidence="4" key="1">
    <citation type="submission" date="2021-04" db="EMBL/GenBank/DDBJ databases">
        <title>A novel Synergistetes isolate from a pyrite-forming mixed culture.</title>
        <authorList>
            <person name="Bunk B."/>
            <person name="Sproer C."/>
            <person name="Spring S."/>
            <person name="Pester M."/>
        </authorList>
    </citation>
    <scope>NUCLEOTIDE SEQUENCE [LARGE SCALE GENOMIC DNA]</scope>
    <source>
        <strain evidence="4">J.5.4.2-T.3.5.2</strain>
    </source>
</reference>
<evidence type="ECO:0000313" key="4">
    <source>
        <dbReference type="Proteomes" id="UP000671879"/>
    </source>
</evidence>
<keyword evidence="1" id="KW-0472">Membrane</keyword>
<accession>A0A9Q7AQF6</accession>
<dbReference type="Proteomes" id="UP000671879">
    <property type="component" value="Chromosome"/>
</dbReference>
<name>A0A9Q7AQF6_9BACT</name>
<dbReference type="AlphaFoldDB" id="A0A9Q7AQF6"/>
<evidence type="ECO:0000259" key="2">
    <source>
        <dbReference type="Pfam" id="PF13701"/>
    </source>
</evidence>
<sequence length="202" mass="22726">MVSQKALPFHYVIESQSKGITAWAGLLAIEGLFYGLGLDHSIRKRIRGRPTQGYSDVQQILSLVLLNIAGGSAVDDIDDLEGDGGLSKRHALAAARDLPRGKALFARWRAATERSLYFGACAAWWWISVLSLNIMTIFRRHVLPARWSRSRPRTLRFKVFAVAGRLVRHGRQWIVKISGHNPGGNLLEQAQWSLERFCRLQP</sequence>
<keyword evidence="4" id="KW-1185">Reference proteome</keyword>
<dbReference type="InterPro" id="IPR025668">
    <property type="entry name" value="Tnp_DDE_dom"/>
</dbReference>
<dbReference type="EMBL" id="CP072943">
    <property type="protein sequence ID" value="QTX33358.1"/>
    <property type="molecule type" value="Genomic_DNA"/>
</dbReference>
<feature type="domain" description="Transposase DDE" evidence="2">
    <location>
        <begin position="122"/>
        <end position="196"/>
    </location>
</feature>
<feature type="transmembrane region" description="Helical" evidence="1">
    <location>
        <begin position="116"/>
        <end position="138"/>
    </location>
</feature>
<feature type="transmembrane region" description="Helical" evidence="1">
    <location>
        <begin position="20"/>
        <end position="38"/>
    </location>
</feature>
<keyword evidence="1" id="KW-1133">Transmembrane helix</keyword>
<protein>
    <submittedName>
        <fullName evidence="3">Transposase</fullName>
    </submittedName>
</protein>
<dbReference type="RefSeq" id="WP_274374643.1">
    <property type="nucleotide sequence ID" value="NZ_CP072943.1"/>
</dbReference>
<evidence type="ECO:0000256" key="1">
    <source>
        <dbReference type="SAM" id="Phobius"/>
    </source>
</evidence>
<gene>
    <name evidence="3" type="ORF">KAR29_05655</name>
</gene>
<dbReference type="KEGG" id="aram:KAR29_05655"/>
<proteinExistence type="predicted"/>
<dbReference type="Pfam" id="PF13701">
    <property type="entry name" value="DDE_Tnp_1_4"/>
    <property type="match status" value="1"/>
</dbReference>
<organism evidence="3 4">
    <name type="scientific">Aminithiophilus ramosus</name>
    <dbReference type="NCBI Taxonomy" id="3029084"/>
    <lineage>
        <taxon>Bacteria</taxon>
        <taxon>Thermotogati</taxon>
        <taxon>Synergistota</taxon>
        <taxon>Synergistia</taxon>
        <taxon>Synergistales</taxon>
        <taxon>Aminithiophilaceae</taxon>
        <taxon>Aminithiophilus</taxon>
    </lineage>
</organism>
<evidence type="ECO:0000313" key="3">
    <source>
        <dbReference type="EMBL" id="QTX33358.1"/>
    </source>
</evidence>
<keyword evidence="1" id="KW-0812">Transmembrane</keyword>